<name>A0ABN9TCL0_9DINO</name>
<evidence type="ECO:0000313" key="2">
    <source>
        <dbReference type="EMBL" id="CAK0843237.1"/>
    </source>
</evidence>
<evidence type="ECO:0008006" key="4">
    <source>
        <dbReference type="Google" id="ProtNLM"/>
    </source>
</evidence>
<reference evidence="2" key="1">
    <citation type="submission" date="2023-10" db="EMBL/GenBank/DDBJ databases">
        <authorList>
            <person name="Chen Y."/>
            <person name="Shah S."/>
            <person name="Dougan E. K."/>
            <person name="Thang M."/>
            <person name="Chan C."/>
        </authorList>
    </citation>
    <scope>NUCLEOTIDE SEQUENCE [LARGE SCALE GENOMIC DNA]</scope>
</reference>
<accession>A0ABN9TCL0</accession>
<keyword evidence="3" id="KW-1185">Reference proteome</keyword>
<organism evidence="2 3">
    <name type="scientific">Prorocentrum cordatum</name>
    <dbReference type="NCBI Taxonomy" id="2364126"/>
    <lineage>
        <taxon>Eukaryota</taxon>
        <taxon>Sar</taxon>
        <taxon>Alveolata</taxon>
        <taxon>Dinophyceae</taxon>
        <taxon>Prorocentrales</taxon>
        <taxon>Prorocentraceae</taxon>
        <taxon>Prorocentrum</taxon>
    </lineage>
</organism>
<evidence type="ECO:0000256" key="1">
    <source>
        <dbReference type="SAM" id="MobiDB-lite"/>
    </source>
</evidence>
<feature type="region of interest" description="Disordered" evidence="1">
    <location>
        <begin position="47"/>
        <end position="68"/>
    </location>
</feature>
<protein>
    <recommendedName>
        <fullName evidence="4">VWFD domain-containing protein</fullName>
    </recommendedName>
</protein>
<comment type="caution">
    <text evidence="2">The sequence shown here is derived from an EMBL/GenBank/DDBJ whole genome shotgun (WGS) entry which is preliminary data.</text>
</comment>
<feature type="compositionally biased region" description="Acidic residues" evidence="1">
    <location>
        <begin position="56"/>
        <end position="68"/>
    </location>
</feature>
<dbReference type="Proteomes" id="UP001189429">
    <property type="component" value="Unassembled WGS sequence"/>
</dbReference>
<gene>
    <name evidence="2" type="ORF">PCOR1329_LOCUS37652</name>
</gene>
<sequence>MATSFTMARVGSLRGRSGAAMLKRSKIEIRRTIWAVLGERLSRVHSSFQPLRTSEPEDEDDCEPGEWDGAEDDILIERPQPGNSRRVRPTLPRTLGRLSLGVVRHGKVAGPLALAVVGALAVSVLAEYRPWAAPADGLHAARARTQDSVEEDGMMQQTGMQDKPTVAPVQQMQGGVYYQSATRGAAVVQTSSGAGVQSGGCGCGCCSCGCGGESSVAFCSSMTCPTGYLQREGAEHIECRGDRCSLEADLSMCCNRRSTCDGDRGTYTCKPGTSLRDNAAHILCGSHACGPEDNELCCEARATCGDYGCASGTALKTNAQSIVCAGGSCSESDCCEKIPAKEVTVDVEKEVTVETKKEVVVDEKPEQDIMLCDLNCYNEGVDSVSVELPEDDTKDLDSCRDACVKNEDCSGIVYKKDFQTTGESTCHGKKDIHVALCQPGGDFYTEVLKHRPWGKCALLGDPHIAQFDRPPQLGKPVFDDYDAGDYVLLASKELTIHGRFGFTERFPTATSTKGIAVYGSKISNKALVASYSEKNKRFIAWYDGKEILKKKGETFDDGLLVAKYDDMDPTQFHSEARHTIGEHADKVASWTFEWKDVPLKIYMLLGPDNVNAVLEMQKLEYAMDGLCGNFNCDPDDEDHKALAARSMISALTWGESNFEKADGTFSEKEFKKGTVDEEVLTKCDPDLLAKGREACGTGKGVDDAQAKACLVDVCEAKSVDVATMDVETVSIEQEVEVDIDKH</sequence>
<proteinExistence type="predicted"/>
<evidence type="ECO:0000313" key="3">
    <source>
        <dbReference type="Proteomes" id="UP001189429"/>
    </source>
</evidence>
<dbReference type="EMBL" id="CAUYUJ010014563">
    <property type="protein sequence ID" value="CAK0843237.1"/>
    <property type="molecule type" value="Genomic_DNA"/>
</dbReference>